<accession>A0A0F7SLS1</accession>
<dbReference type="EMBL" id="LN483249">
    <property type="protein sequence ID" value="CDZ97947.1"/>
    <property type="molecule type" value="Genomic_DNA"/>
</dbReference>
<dbReference type="InterPro" id="IPR023213">
    <property type="entry name" value="CAT-like_dom_sf"/>
</dbReference>
<feature type="compositionally biased region" description="Low complexity" evidence="1">
    <location>
        <begin position="497"/>
        <end position="513"/>
    </location>
</feature>
<dbReference type="PANTHER" id="PTHR28037">
    <property type="entry name" value="ALCOHOL O-ACETYLTRANSFERASE 1-RELATED"/>
    <property type="match status" value="1"/>
</dbReference>
<name>A0A0F7SLS1_PHARH</name>
<organism evidence="2">
    <name type="scientific">Phaffia rhodozyma</name>
    <name type="common">Yeast</name>
    <name type="synonym">Xanthophyllomyces dendrorhous</name>
    <dbReference type="NCBI Taxonomy" id="264483"/>
    <lineage>
        <taxon>Eukaryota</taxon>
        <taxon>Fungi</taxon>
        <taxon>Dikarya</taxon>
        <taxon>Basidiomycota</taxon>
        <taxon>Agaricomycotina</taxon>
        <taxon>Tremellomycetes</taxon>
        <taxon>Cystofilobasidiales</taxon>
        <taxon>Mrakiaceae</taxon>
        <taxon>Phaffia</taxon>
    </lineage>
</organism>
<evidence type="ECO:0008006" key="3">
    <source>
        <dbReference type="Google" id="ProtNLM"/>
    </source>
</evidence>
<dbReference type="PANTHER" id="PTHR28037:SF1">
    <property type="entry name" value="ALCOHOL O-ACETYLTRANSFERASE 1-RELATED"/>
    <property type="match status" value="1"/>
</dbReference>
<protein>
    <recommendedName>
        <fullName evidence="3">Alcohol acetyltransferase</fullName>
    </recommendedName>
</protein>
<dbReference type="InterPro" id="IPR052058">
    <property type="entry name" value="Alcohol_O-acetyltransferase"/>
</dbReference>
<evidence type="ECO:0000256" key="1">
    <source>
        <dbReference type="SAM" id="MobiDB-lite"/>
    </source>
</evidence>
<evidence type="ECO:0000313" key="2">
    <source>
        <dbReference type="EMBL" id="CDZ97947.1"/>
    </source>
</evidence>
<dbReference type="Gene3D" id="3.30.559.10">
    <property type="entry name" value="Chloramphenicol acetyltransferase-like domain"/>
    <property type="match status" value="1"/>
</dbReference>
<reference evidence="2" key="1">
    <citation type="submission" date="2014-08" db="EMBL/GenBank/DDBJ databases">
        <authorList>
            <person name="Sharma Rahul"/>
            <person name="Thines Marco"/>
        </authorList>
    </citation>
    <scope>NUCLEOTIDE SEQUENCE</scope>
</reference>
<sequence length="604" mass="65851">MSSYTHARTASDVVTASLLGLPEQNANPPPSPGLESAGFSQIIRDEPDKLLWERKLGQAEVSYYLPSRAEGVNDMYLHLRLYAPPARFVPSRVLLVWALLRIRHPLLGSVVDQRALNDIYFVHELPRTTAEAIVGAKASAAFPVDKTKDELVDAFLNGPRTLSDKLLAKISISTPPAPKEGEKDPRDIFPNPANPVGVTGENKHFEFMFFAGHFLGDGVSFAVIANEFLTLIANDMTDEDLGALVQTEIDARVLVKANPIPVSTERRLAIPRSWGKFQHAIGQVEFMNNQARQIGGQAFPKVQTSNTRRTFVDTRVYDPKTTAVALQKCKSQGVTIAHAAFALVNIAWARRQDANNELPLMFYSAINLRGALRPPKPTASSFFHLCVGYFNVTLPSFLIPSIPDAKTFWLRCQSTKAQTLRAVKSKFLVTRALAMSTARERQAIGWAKHDDAVAAATAAKAKEAEGGVVDAIAEGVEKLKVGLEKTVQGNGNDAKTDATSATAAASVPAPKPAPATGKAPQIALMGLSFLGNLDAISNYTTYTMIHSSDLTFGVRQRPGGMLMFCYTFAGRLWFSLGWDKNGYPEGYVENFWNEVNATIGEFLG</sequence>
<dbReference type="Gene3D" id="3.30.559.30">
    <property type="entry name" value="Nonribosomal peptide synthetase, condensation domain"/>
    <property type="match status" value="1"/>
</dbReference>
<proteinExistence type="predicted"/>
<feature type="region of interest" description="Disordered" evidence="1">
    <location>
        <begin position="489"/>
        <end position="513"/>
    </location>
</feature>
<dbReference type="AlphaFoldDB" id="A0A0F7SLS1"/>